<dbReference type="InterPro" id="IPR037365">
    <property type="entry name" value="Slowmo/Ups"/>
</dbReference>
<dbReference type="Gene3D" id="1.10.600.10">
    <property type="entry name" value="Farnesyl Diphosphate Synthase"/>
    <property type="match status" value="1"/>
</dbReference>
<dbReference type="PROSITE" id="PS50904">
    <property type="entry name" value="PRELI_MSF1"/>
    <property type="match status" value="1"/>
</dbReference>
<organism evidence="2 3">
    <name type="scientific">Heterorhabditis bacteriophora</name>
    <name type="common">Entomopathogenic nematode worm</name>
    <dbReference type="NCBI Taxonomy" id="37862"/>
    <lineage>
        <taxon>Eukaryota</taxon>
        <taxon>Metazoa</taxon>
        <taxon>Ecdysozoa</taxon>
        <taxon>Nematoda</taxon>
        <taxon>Chromadorea</taxon>
        <taxon>Rhabditida</taxon>
        <taxon>Rhabditina</taxon>
        <taxon>Rhabditomorpha</taxon>
        <taxon>Strongyloidea</taxon>
        <taxon>Heterorhabditidae</taxon>
        <taxon>Heterorhabditis</taxon>
    </lineage>
</organism>
<dbReference type="InterPro" id="IPR002060">
    <property type="entry name" value="Squ/phyt_synthse"/>
</dbReference>
<sequence length="288" mass="32991">MVTNTSFILNHVQYLMCTVFNKDMRWWTAPTKLYPYSFEEVVSVFWDRYPNSFAPHIISEDVLEREVTEHTIVTKKLIVKHEPRPIMGRSRKLSIICHIRASVQSYVTSTFCSQTETGRGKSAFGVYISRCLSSTTRLRPINLLATPNSFLLSTQIHPSSPIFYCSNSHTSSKPDFSHLPGARHPKSVIRDPKRVLEISPKQAQEAFQYCLEFVRSHDIDSYLSILTLPKRAQPEILAISAFNVELALVRDKLDSRKSKDTMGIYRLQFWKDALAAIYGESSMPVPRL</sequence>
<name>A0A1I7WRJ9_HETBA</name>
<dbReference type="AlphaFoldDB" id="A0A1I7WRJ9"/>
<proteinExistence type="predicted"/>
<protein>
    <submittedName>
        <fullName evidence="3">PRELI/MSF1 domain-containing protein</fullName>
    </submittedName>
</protein>
<evidence type="ECO:0000313" key="2">
    <source>
        <dbReference type="Proteomes" id="UP000095283"/>
    </source>
</evidence>
<dbReference type="GO" id="GO:0005758">
    <property type="term" value="C:mitochondrial intermembrane space"/>
    <property type="evidence" value="ECO:0007669"/>
    <property type="project" value="InterPro"/>
</dbReference>
<feature type="domain" description="PRELI/MSF1" evidence="1">
    <location>
        <begin position="24"/>
        <end position="85"/>
    </location>
</feature>
<keyword evidence="2" id="KW-1185">Reference proteome</keyword>
<dbReference type="WBParaSite" id="Hba_07803">
    <property type="protein sequence ID" value="Hba_07803"/>
    <property type="gene ID" value="Hba_07803"/>
</dbReference>
<dbReference type="InterPro" id="IPR008949">
    <property type="entry name" value="Isoprenoid_synthase_dom_sf"/>
</dbReference>
<dbReference type="SUPFAM" id="SSF48576">
    <property type="entry name" value="Terpenoid synthases"/>
    <property type="match status" value="1"/>
</dbReference>
<accession>A0A1I7WRJ9</accession>
<dbReference type="Pfam" id="PF04707">
    <property type="entry name" value="PRELI"/>
    <property type="match status" value="1"/>
</dbReference>
<reference evidence="3" key="1">
    <citation type="submission" date="2016-11" db="UniProtKB">
        <authorList>
            <consortium name="WormBaseParasite"/>
        </authorList>
    </citation>
    <scope>IDENTIFICATION</scope>
</reference>
<evidence type="ECO:0000313" key="3">
    <source>
        <dbReference type="WBParaSite" id="Hba_07803"/>
    </source>
</evidence>
<dbReference type="InterPro" id="IPR006797">
    <property type="entry name" value="PRELI/MSF1_dom"/>
</dbReference>
<dbReference type="Pfam" id="PF00494">
    <property type="entry name" value="SQS_PSY"/>
    <property type="match status" value="1"/>
</dbReference>
<dbReference type="Proteomes" id="UP000095283">
    <property type="component" value="Unplaced"/>
</dbReference>
<evidence type="ECO:0000259" key="1">
    <source>
        <dbReference type="PROSITE" id="PS50904"/>
    </source>
</evidence>
<dbReference type="PANTHER" id="PTHR11158">
    <property type="entry name" value="MSF1/PX19 RELATED"/>
    <property type="match status" value="1"/>
</dbReference>